<keyword evidence="1" id="KW-0472">Membrane</keyword>
<sequence length="72" mass="8656">MYYNKVTLFKIGDLLAIIGAICFGLYSFLVGKIHKKFDGILIIRKTLFWGYFYYLSILYFINIIPYYFLYKL</sequence>
<evidence type="ECO:0000313" key="3">
    <source>
        <dbReference type="Proteomes" id="UP000306825"/>
    </source>
</evidence>
<feature type="transmembrane region" description="Helical" evidence="1">
    <location>
        <begin position="6"/>
        <end position="30"/>
    </location>
</feature>
<dbReference type="EMBL" id="CP040463">
    <property type="protein sequence ID" value="QCT94321.1"/>
    <property type="molecule type" value="Genomic_DNA"/>
</dbReference>
<organism evidence="2 3">
    <name type="scientific">Caminibacter mediatlanticus TB-2</name>
    <dbReference type="NCBI Taxonomy" id="391592"/>
    <lineage>
        <taxon>Bacteria</taxon>
        <taxon>Pseudomonadati</taxon>
        <taxon>Campylobacterota</taxon>
        <taxon>Epsilonproteobacteria</taxon>
        <taxon>Nautiliales</taxon>
        <taxon>Nautiliaceae</taxon>
        <taxon>Caminibacter</taxon>
    </lineage>
</organism>
<accession>A0ABX5V7W9</accession>
<gene>
    <name evidence="2" type="ORF">FE773_03750</name>
</gene>
<keyword evidence="3" id="KW-1185">Reference proteome</keyword>
<feature type="transmembrane region" description="Helical" evidence="1">
    <location>
        <begin position="51"/>
        <end position="69"/>
    </location>
</feature>
<keyword evidence="1" id="KW-0812">Transmembrane</keyword>
<dbReference type="RefSeq" id="WP_138323149.1">
    <property type="nucleotide sequence ID" value="NZ_CP040463.1"/>
</dbReference>
<evidence type="ECO:0000313" key="2">
    <source>
        <dbReference type="EMBL" id="QCT94321.1"/>
    </source>
</evidence>
<dbReference type="Proteomes" id="UP000306825">
    <property type="component" value="Chromosome"/>
</dbReference>
<evidence type="ECO:0000256" key="1">
    <source>
        <dbReference type="SAM" id="Phobius"/>
    </source>
</evidence>
<protein>
    <submittedName>
        <fullName evidence="2">Uncharacterized protein</fullName>
    </submittedName>
</protein>
<reference evidence="2 3" key="1">
    <citation type="submission" date="2019-05" db="EMBL/GenBank/DDBJ databases">
        <title>A comparative analysis of the Nautiliaceae.</title>
        <authorList>
            <person name="Grosche A."/>
            <person name="Smedile F."/>
            <person name="Vetriani C."/>
        </authorList>
    </citation>
    <scope>NUCLEOTIDE SEQUENCE [LARGE SCALE GENOMIC DNA]</scope>
    <source>
        <strain evidence="2 3">TB-2</strain>
    </source>
</reference>
<keyword evidence="1" id="KW-1133">Transmembrane helix</keyword>
<name>A0ABX5V7W9_9BACT</name>
<proteinExistence type="predicted"/>